<reference evidence="2 3" key="1">
    <citation type="journal article" date="2007" name="Proc. Natl. Acad. Sci. U.S.A.">
        <title>Genome and proteome of long-chain alkane degrading Geobacillus thermodenitrificans NG80-2 isolated from a deep-subsurface oil reservoir.</title>
        <authorList>
            <person name="Feng L."/>
            <person name="Wang W."/>
            <person name="Cheng J."/>
            <person name="Ren Y."/>
            <person name="Zhao G."/>
            <person name="Gao C."/>
            <person name="Tang Y."/>
            <person name="Liu X."/>
            <person name="Han W."/>
            <person name="Peng X."/>
            <person name="Liu R."/>
            <person name="Wang L."/>
        </authorList>
    </citation>
    <scope>NUCLEOTIDE SEQUENCE [LARGE SCALE GENOMIC DNA]</scope>
    <source>
        <strain evidence="2 3">NG80-2</strain>
    </source>
</reference>
<dbReference type="HOGENOM" id="CLU_3025854_0_0_9"/>
<dbReference type="KEGG" id="gtn:GTNG_0827"/>
<sequence length="55" mass="5969">MDDVAAKIGGEDGDGRLRLLVDSFILKPPKGKKRKTVTCQGSEDVTGKRKPNPNM</sequence>
<accession>A4ILK1</accession>
<organism evidence="2 3">
    <name type="scientific">Geobacillus thermodenitrificans (strain NG80-2)</name>
    <dbReference type="NCBI Taxonomy" id="420246"/>
    <lineage>
        <taxon>Bacteria</taxon>
        <taxon>Bacillati</taxon>
        <taxon>Bacillota</taxon>
        <taxon>Bacilli</taxon>
        <taxon>Bacillales</taxon>
        <taxon>Anoxybacillaceae</taxon>
        <taxon>Geobacillus</taxon>
    </lineage>
</organism>
<protein>
    <submittedName>
        <fullName evidence="2">Uncharacterized protein</fullName>
    </submittedName>
</protein>
<evidence type="ECO:0000313" key="3">
    <source>
        <dbReference type="Proteomes" id="UP000001578"/>
    </source>
</evidence>
<evidence type="ECO:0000256" key="1">
    <source>
        <dbReference type="SAM" id="MobiDB-lite"/>
    </source>
</evidence>
<dbReference type="EMBL" id="CP000557">
    <property type="protein sequence ID" value="ABO66205.1"/>
    <property type="molecule type" value="Genomic_DNA"/>
</dbReference>
<dbReference type="Proteomes" id="UP000001578">
    <property type="component" value="Chromosome"/>
</dbReference>
<name>A4ILK1_GEOTN</name>
<proteinExistence type="predicted"/>
<evidence type="ECO:0000313" key="2">
    <source>
        <dbReference type="EMBL" id="ABO66205.1"/>
    </source>
</evidence>
<feature type="region of interest" description="Disordered" evidence="1">
    <location>
        <begin position="30"/>
        <end position="55"/>
    </location>
</feature>
<gene>
    <name evidence="2" type="ordered locus">GTNG_0827</name>
</gene>
<dbReference type="AlphaFoldDB" id="A4ILK1"/>